<dbReference type="eggNOG" id="ENOG502SM24">
    <property type="taxonomic scope" value="Eukaryota"/>
</dbReference>
<comment type="subcellular location">
    <subcellularLocation>
        <location evidence="1">Nucleus</location>
    </subcellularLocation>
</comment>
<dbReference type="SMART" id="SM00066">
    <property type="entry name" value="GAL4"/>
    <property type="match status" value="1"/>
</dbReference>
<feature type="compositionally biased region" description="Polar residues" evidence="4">
    <location>
        <begin position="130"/>
        <end position="142"/>
    </location>
</feature>
<dbReference type="CDD" id="cd12148">
    <property type="entry name" value="fungal_TF_MHR"/>
    <property type="match status" value="1"/>
</dbReference>
<evidence type="ECO:0000256" key="2">
    <source>
        <dbReference type="ARBA" id="ARBA00022723"/>
    </source>
</evidence>
<dbReference type="SUPFAM" id="SSF57701">
    <property type="entry name" value="Zn2/Cys6 DNA-binding domain"/>
    <property type="match status" value="1"/>
</dbReference>
<evidence type="ECO:0000313" key="6">
    <source>
        <dbReference type="EMBL" id="EMF13255.1"/>
    </source>
</evidence>
<dbReference type="InterPro" id="IPR001138">
    <property type="entry name" value="Zn2Cys6_DnaBD"/>
</dbReference>
<dbReference type="HOGENOM" id="CLU_013296_1_1_1"/>
<dbReference type="GO" id="GO:0000981">
    <property type="term" value="F:DNA-binding transcription factor activity, RNA polymerase II-specific"/>
    <property type="evidence" value="ECO:0007669"/>
    <property type="project" value="InterPro"/>
</dbReference>
<protein>
    <recommendedName>
        <fullName evidence="5">Zn(2)-C6 fungal-type domain-containing protein</fullName>
    </recommendedName>
</protein>
<dbReference type="AlphaFoldDB" id="M3D4X3"/>
<evidence type="ECO:0000256" key="4">
    <source>
        <dbReference type="SAM" id="MobiDB-lite"/>
    </source>
</evidence>
<dbReference type="OMA" id="IWIDELW"/>
<feature type="domain" description="Zn(2)-C6 fungal-type" evidence="5">
    <location>
        <begin position="42"/>
        <end position="74"/>
    </location>
</feature>
<gene>
    <name evidence="6" type="ORF">SEPMUDRAFT_148614</name>
</gene>
<dbReference type="InterPro" id="IPR007219">
    <property type="entry name" value="XnlR_reg_dom"/>
</dbReference>
<dbReference type="PROSITE" id="PS50048">
    <property type="entry name" value="ZN2_CY6_FUNGAL_2"/>
    <property type="match status" value="1"/>
</dbReference>
<name>M3D4X3_SPHMS</name>
<dbReference type="GO" id="GO:0008270">
    <property type="term" value="F:zinc ion binding"/>
    <property type="evidence" value="ECO:0007669"/>
    <property type="project" value="InterPro"/>
</dbReference>
<dbReference type="GO" id="GO:0005634">
    <property type="term" value="C:nucleus"/>
    <property type="evidence" value="ECO:0007669"/>
    <property type="project" value="UniProtKB-SubCell"/>
</dbReference>
<dbReference type="EMBL" id="KB456263">
    <property type="protein sequence ID" value="EMF13255.1"/>
    <property type="molecule type" value="Genomic_DNA"/>
</dbReference>
<dbReference type="CDD" id="cd00067">
    <property type="entry name" value="GAL4"/>
    <property type="match status" value="1"/>
</dbReference>
<feature type="region of interest" description="Disordered" evidence="4">
    <location>
        <begin position="1"/>
        <end position="31"/>
    </location>
</feature>
<accession>M3D4X3</accession>
<sequence>MSSTHAGTMDIDETAPTDQQPSSKDRVVSVTPSYRRNGKLFSCEPCRRAKLKCDHNSPICGRCARRGKQNECMYHPAPLTKPRTGLGPQRTMSIPRAHDSTQSSYSATGADSSRPSDSLSPPSSTRTLSARKQTVSGSTDSRSLGYRSAEASPAGHMPYTSTEGSQPPSTASVQVPESDMSFRDISQGYLGATSYSAVYAEHQSILQTPHVEETPENLLPVTSVEKIQQGAQVLSILKDFPVYRQFMQRWFELSDGIMVIQPVFKIWIDELWTEYGHILAHGQPEELIALSELVWCNTRQPLKVHGDMTAKEWAKSASGKHLRWEVVGSILSMVGLIAVNLSSYDSIFDSIRECYVDRATFAERMRRASEFCLCFCYESEVLNEIYVSFIYEDLILVECLKGEAHYAAWQRTGELIDAVVAMGLHQGNKVSPQTPFFLAELRKKIFISAYGHDKVMATFLGRPPRLSQRYCKMEPPLDLSDDELFSEGAELRQALACLDENGWNTDEQLRRITWYRARFQVCRIREDILEIALGSSEDEDEDEVAYKAERVKRRMKHLKSSLPEFMNTTPEEALGEDNTRLGARFTIGPTKESSKMHINALWVVAVHAGIAHTEFLLERAKVNRLRTDTSKLIPVARRMLKLVLLVQSKKDVFRDFQGDLTYMLAFDGLYAAGVLAVELLTQARTGQHTNDVLPRSETIQDLSVFISALGAVRPGEGNYSICSQGRRTLTRALDQILSPHPLPPPETAQGEAVTYDDTSLAFPIGSDVEFLQWLEHVEWDKSIWIDPLTTAQGEASASDVTAM</sequence>
<organism evidence="6 7">
    <name type="scientific">Sphaerulina musiva (strain SO2202)</name>
    <name type="common">Poplar stem canker fungus</name>
    <name type="synonym">Septoria musiva</name>
    <dbReference type="NCBI Taxonomy" id="692275"/>
    <lineage>
        <taxon>Eukaryota</taxon>
        <taxon>Fungi</taxon>
        <taxon>Dikarya</taxon>
        <taxon>Ascomycota</taxon>
        <taxon>Pezizomycotina</taxon>
        <taxon>Dothideomycetes</taxon>
        <taxon>Dothideomycetidae</taxon>
        <taxon>Mycosphaerellales</taxon>
        <taxon>Mycosphaerellaceae</taxon>
        <taxon>Sphaerulina</taxon>
    </lineage>
</organism>
<dbReference type="PANTHER" id="PTHR31001">
    <property type="entry name" value="UNCHARACTERIZED TRANSCRIPTIONAL REGULATORY PROTEIN"/>
    <property type="match status" value="1"/>
</dbReference>
<dbReference type="Pfam" id="PF04082">
    <property type="entry name" value="Fungal_trans"/>
    <property type="match status" value="1"/>
</dbReference>
<reference evidence="6 7" key="1">
    <citation type="journal article" date="2012" name="PLoS Pathog.">
        <title>Diverse lifestyles and strategies of plant pathogenesis encoded in the genomes of eighteen Dothideomycetes fungi.</title>
        <authorList>
            <person name="Ohm R.A."/>
            <person name="Feau N."/>
            <person name="Henrissat B."/>
            <person name="Schoch C.L."/>
            <person name="Horwitz B.A."/>
            <person name="Barry K.W."/>
            <person name="Condon B.J."/>
            <person name="Copeland A.C."/>
            <person name="Dhillon B."/>
            <person name="Glaser F."/>
            <person name="Hesse C.N."/>
            <person name="Kosti I."/>
            <person name="LaButti K."/>
            <person name="Lindquist E.A."/>
            <person name="Lucas S."/>
            <person name="Salamov A.A."/>
            <person name="Bradshaw R.E."/>
            <person name="Ciuffetti L."/>
            <person name="Hamelin R.C."/>
            <person name="Kema G.H.J."/>
            <person name="Lawrence C."/>
            <person name="Scott J.A."/>
            <person name="Spatafora J.W."/>
            <person name="Turgeon B.G."/>
            <person name="de Wit P.J.G.M."/>
            <person name="Zhong S."/>
            <person name="Goodwin S.B."/>
            <person name="Grigoriev I.V."/>
        </authorList>
    </citation>
    <scope>NUCLEOTIDE SEQUENCE [LARGE SCALE GENOMIC DNA]</scope>
    <source>
        <strain evidence="6 7">SO2202</strain>
    </source>
</reference>
<dbReference type="GO" id="GO:0006351">
    <property type="term" value="P:DNA-templated transcription"/>
    <property type="evidence" value="ECO:0007669"/>
    <property type="project" value="InterPro"/>
</dbReference>
<proteinExistence type="predicted"/>
<keyword evidence="3" id="KW-0539">Nucleus</keyword>
<dbReference type="SMART" id="SM00906">
    <property type="entry name" value="Fungal_trans"/>
    <property type="match status" value="1"/>
</dbReference>
<evidence type="ECO:0000259" key="5">
    <source>
        <dbReference type="PROSITE" id="PS50048"/>
    </source>
</evidence>
<keyword evidence="7" id="KW-1185">Reference proteome</keyword>
<dbReference type="InterPro" id="IPR050613">
    <property type="entry name" value="Sec_Metabolite_Reg"/>
</dbReference>
<evidence type="ECO:0000313" key="7">
    <source>
        <dbReference type="Proteomes" id="UP000016931"/>
    </source>
</evidence>
<feature type="compositionally biased region" description="Polar residues" evidence="4">
    <location>
        <begin position="159"/>
        <end position="175"/>
    </location>
</feature>
<dbReference type="OrthoDB" id="4898680at2759"/>
<dbReference type="GO" id="GO:0003677">
    <property type="term" value="F:DNA binding"/>
    <property type="evidence" value="ECO:0007669"/>
    <property type="project" value="InterPro"/>
</dbReference>
<dbReference type="Proteomes" id="UP000016931">
    <property type="component" value="Unassembled WGS sequence"/>
</dbReference>
<dbReference type="Gene3D" id="4.10.240.10">
    <property type="entry name" value="Zn(2)-C6 fungal-type DNA-binding domain"/>
    <property type="match status" value="1"/>
</dbReference>
<evidence type="ECO:0000256" key="1">
    <source>
        <dbReference type="ARBA" id="ARBA00004123"/>
    </source>
</evidence>
<dbReference type="InterPro" id="IPR036864">
    <property type="entry name" value="Zn2-C6_fun-type_DNA-bd_sf"/>
</dbReference>
<dbReference type="GeneID" id="27902168"/>
<feature type="compositionally biased region" description="Low complexity" evidence="4">
    <location>
        <begin position="111"/>
        <end position="128"/>
    </location>
</feature>
<evidence type="ECO:0000256" key="3">
    <source>
        <dbReference type="ARBA" id="ARBA00023242"/>
    </source>
</evidence>
<dbReference type="PROSITE" id="PS00463">
    <property type="entry name" value="ZN2_CY6_FUNGAL_1"/>
    <property type="match status" value="1"/>
</dbReference>
<dbReference type="Pfam" id="PF00172">
    <property type="entry name" value="Zn_clus"/>
    <property type="match status" value="1"/>
</dbReference>
<dbReference type="PANTHER" id="PTHR31001:SF40">
    <property type="entry name" value="ZN(II)2CYS6 TRANSCRIPTION FACTOR (EUROFUNG)"/>
    <property type="match status" value="1"/>
</dbReference>
<feature type="compositionally biased region" description="Polar residues" evidence="4">
    <location>
        <begin position="100"/>
        <end position="110"/>
    </location>
</feature>
<dbReference type="STRING" id="692275.M3D4X3"/>
<feature type="region of interest" description="Disordered" evidence="4">
    <location>
        <begin position="74"/>
        <end position="175"/>
    </location>
</feature>
<dbReference type="RefSeq" id="XP_016761376.1">
    <property type="nucleotide sequence ID" value="XM_016905031.1"/>
</dbReference>
<keyword evidence="2" id="KW-0479">Metal-binding</keyword>